<reference evidence="2" key="2">
    <citation type="submission" date="2001-10" db="EMBL/GenBank/DDBJ databases">
        <title>Oryza sativa nipponbare(GA3) genomic DNA, chromosome 7, PAC clone:P0453E05.</title>
        <authorList>
            <person name="Sasaki T."/>
            <person name="Matsumoto T."/>
            <person name="Yamamoto K."/>
        </authorList>
    </citation>
    <scope>NUCLEOTIDE SEQUENCE</scope>
</reference>
<reference evidence="4" key="4">
    <citation type="journal article" date="2008" name="Nucleic Acids Res.">
        <title>The rice annotation project database (RAP-DB): 2008 update.</title>
        <authorList>
            <consortium name="The rice annotation project (RAP)"/>
        </authorList>
    </citation>
    <scope>GENOME REANNOTATION</scope>
    <source>
        <strain evidence="4">cv. Nipponbare</strain>
    </source>
</reference>
<feature type="transmembrane region" description="Helical" evidence="1">
    <location>
        <begin position="49"/>
        <end position="69"/>
    </location>
</feature>
<reference evidence="3" key="1">
    <citation type="submission" date="2001-07" db="EMBL/GenBank/DDBJ databases">
        <title>Oryza sativa nipponbare(GA3) genomic DNA, chromosome 7, BAC clone:OJ1579_C03.</title>
        <authorList>
            <person name="Sasaki T."/>
            <person name="Matsumoto T."/>
            <person name="Yamamoto K."/>
        </authorList>
    </citation>
    <scope>NUCLEOTIDE SEQUENCE</scope>
</reference>
<evidence type="ECO:0000313" key="2">
    <source>
        <dbReference type="EMBL" id="BAC55710.1"/>
    </source>
</evidence>
<evidence type="ECO:0000256" key="1">
    <source>
        <dbReference type="SAM" id="Phobius"/>
    </source>
</evidence>
<dbReference type="Proteomes" id="UP000000763">
    <property type="component" value="Chromosome 7"/>
</dbReference>
<proteinExistence type="predicted"/>
<dbReference type="AlphaFoldDB" id="Q84ZJ5"/>
<evidence type="ECO:0000313" key="3">
    <source>
        <dbReference type="EMBL" id="BAD30415.1"/>
    </source>
</evidence>
<sequence>MQGCGLTHPPTPFVSQKCEELDLAKGDEKSSTLSPIHLPDRHHISSNQIWLGMVAMSTLSLYLACTSLLSSSSSCCRLYCYAPTSSLPPPCLAGSGSKVYEATRSAILVAKFDHSGDDKQQ</sequence>
<name>Q84ZJ5_ORYSJ</name>
<organism evidence="2 4">
    <name type="scientific">Oryza sativa subsp. japonica</name>
    <name type="common">Rice</name>
    <dbReference type="NCBI Taxonomy" id="39947"/>
    <lineage>
        <taxon>Eukaryota</taxon>
        <taxon>Viridiplantae</taxon>
        <taxon>Streptophyta</taxon>
        <taxon>Embryophyta</taxon>
        <taxon>Tracheophyta</taxon>
        <taxon>Spermatophyta</taxon>
        <taxon>Magnoliopsida</taxon>
        <taxon>Liliopsida</taxon>
        <taxon>Poales</taxon>
        <taxon>Poaceae</taxon>
        <taxon>BOP clade</taxon>
        <taxon>Oryzoideae</taxon>
        <taxon>Oryzeae</taxon>
        <taxon>Oryzinae</taxon>
        <taxon>Oryza</taxon>
        <taxon>Oryza sativa</taxon>
    </lineage>
</organism>
<protein>
    <submittedName>
        <fullName evidence="2">Uncharacterized protein</fullName>
    </submittedName>
</protein>
<dbReference type="EMBL" id="AP004275">
    <property type="protein sequence ID" value="BAC55710.1"/>
    <property type="molecule type" value="Genomic_DNA"/>
</dbReference>
<keyword evidence="1" id="KW-0812">Transmembrane</keyword>
<accession>Q84ZJ5</accession>
<keyword evidence="1" id="KW-1133">Transmembrane helix</keyword>
<gene>
    <name evidence="2" type="primary">P0453E05.127</name>
    <name evidence="3" type="ORF">OJ1579_C03.9</name>
</gene>
<reference evidence="4" key="3">
    <citation type="journal article" date="2005" name="Nature">
        <title>The map-based sequence of the rice genome.</title>
        <authorList>
            <consortium name="International rice genome sequencing project (IRGSP)"/>
            <person name="Matsumoto T."/>
            <person name="Wu J."/>
            <person name="Kanamori H."/>
            <person name="Katayose Y."/>
            <person name="Fujisawa M."/>
            <person name="Namiki N."/>
            <person name="Mizuno H."/>
            <person name="Yamamoto K."/>
            <person name="Antonio B.A."/>
            <person name="Baba T."/>
            <person name="Sakata K."/>
            <person name="Nagamura Y."/>
            <person name="Aoki H."/>
            <person name="Arikawa K."/>
            <person name="Arita K."/>
            <person name="Bito T."/>
            <person name="Chiden Y."/>
            <person name="Fujitsuka N."/>
            <person name="Fukunaka R."/>
            <person name="Hamada M."/>
            <person name="Harada C."/>
            <person name="Hayashi A."/>
            <person name="Hijishita S."/>
            <person name="Honda M."/>
            <person name="Hosokawa S."/>
            <person name="Ichikawa Y."/>
            <person name="Idonuma A."/>
            <person name="Iijima M."/>
            <person name="Ikeda M."/>
            <person name="Ikeno M."/>
            <person name="Ito K."/>
            <person name="Ito S."/>
            <person name="Ito T."/>
            <person name="Ito Y."/>
            <person name="Ito Y."/>
            <person name="Iwabuchi A."/>
            <person name="Kamiya K."/>
            <person name="Karasawa W."/>
            <person name="Kurita K."/>
            <person name="Katagiri S."/>
            <person name="Kikuta A."/>
            <person name="Kobayashi H."/>
            <person name="Kobayashi N."/>
            <person name="Machita K."/>
            <person name="Maehara T."/>
            <person name="Masukawa M."/>
            <person name="Mizubayashi T."/>
            <person name="Mukai Y."/>
            <person name="Nagasaki H."/>
            <person name="Nagata Y."/>
            <person name="Naito S."/>
            <person name="Nakashima M."/>
            <person name="Nakama Y."/>
            <person name="Nakamichi Y."/>
            <person name="Nakamura M."/>
            <person name="Meguro A."/>
            <person name="Negishi M."/>
            <person name="Ohta I."/>
            <person name="Ohta T."/>
            <person name="Okamoto M."/>
            <person name="Ono N."/>
            <person name="Saji S."/>
            <person name="Sakaguchi M."/>
            <person name="Sakai K."/>
            <person name="Shibata M."/>
            <person name="Shimokawa T."/>
            <person name="Song J."/>
            <person name="Takazaki Y."/>
            <person name="Terasawa K."/>
            <person name="Tsugane M."/>
            <person name="Tsuji K."/>
            <person name="Ueda S."/>
            <person name="Waki K."/>
            <person name="Yamagata H."/>
            <person name="Yamamoto M."/>
            <person name="Yamamoto S."/>
            <person name="Yamane H."/>
            <person name="Yoshiki S."/>
            <person name="Yoshihara R."/>
            <person name="Yukawa K."/>
            <person name="Zhong H."/>
            <person name="Yano M."/>
            <person name="Yuan Q."/>
            <person name="Ouyang S."/>
            <person name="Liu J."/>
            <person name="Jones K.M."/>
            <person name="Gansberger K."/>
            <person name="Moffat K."/>
            <person name="Hill J."/>
            <person name="Bera J."/>
            <person name="Fadrosh D."/>
            <person name="Jin S."/>
            <person name="Johri S."/>
            <person name="Kim M."/>
            <person name="Overton L."/>
            <person name="Reardon M."/>
            <person name="Tsitrin T."/>
            <person name="Vuong H."/>
            <person name="Weaver B."/>
            <person name="Ciecko A."/>
            <person name="Tallon L."/>
            <person name="Jackson J."/>
            <person name="Pai G."/>
            <person name="Aken S.V."/>
            <person name="Utterback T."/>
            <person name="Reidmuller S."/>
            <person name="Feldblyum T."/>
            <person name="Hsiao J."/>
            <person name="Zismann V."/>
            <person name="Iobst S."/>
            <person name="de Vazeille A.R."/>
            <person name="Buell C.R."/>
            <person name="Ying K."/>
            <person name="Li Y."/>
            <person name="Lu T."/>
            <person name="Huang Y."/>
            <person name="Zhao Q."/>
            <person name="Feng Q."/>
            <person name="Zhang L."/>
            <person name="Zhu J."/>
            <person name="Weng Q."/>
            <person name="Mu J."/>
            <person name="Lu Y."/>
            <person name="Fan D."/>
            <person name="Liu Y."/>
            <person name="Guan J."/>
            <person name="Zhang Y."/>
            <person name="Yu S."/>
            <person name="Liu X."/>
            <person name="Zhang Y."/>
            <person name="Hong G."/>
            <person name="Han B."/>
            <person name="Choisne N."/>
            <person name="Demange N."/>
            <person name="Orjeda G."/>
            <person name="Samain S."/>
            <person name="Cattolico L."/>
            <person name="Pelletier E."/>
            <person name="Couloux A."/>
            <person name="Segurens B."/>
            <person name="Wincker P."/>
            <person name="D'Hont A."/>
            <person name="Scarpelli C."/>
            <person name="Weissenbach J."/>
            <person name="Salanoubat M."/>
            <person name="Quetier F."/>
            <person name="Yu Y."/>
            <person name="Kim H.R."/>
            <person name="Rambo T."/>
            <person name="Currie J."/>
            <person name="Collura K."/>
            <person name="Luo M."/>
            <person name="Yang T."/>
            <person name="Ammiraju J.S.S."/>
            <person name="Engler F."/>
            <person name="Soderlund C."/>
            <person name="Wing R.A."/>
            <person name="Palmer L.E."/>
            <person name="de la Bastide M."/>
            <person name="Spiegel L."/>
            <person name="Nascimento L."/>
            <person name="Zutavern T."/>
            <person name="O'Shaughnessy A."/>
            <person name="Dike S."/>
            <person name="Dedhia N."/>
            <person name="Preston R."/>
            <person name="Balija V."/>
            <person name="McCombie W.R."/>
            <person name="Chow T."/>
            <person name="Chen H."/>
            <person name="Chung M."/>
            <person name="Chen C."/>
            <person name="Shaw J."/>
            <person name="Wu H."/>
            <person name="Hsiao K."/>
            <person name="Chao Y."/>
            <person name="Chu M."/>
            <person name="Cheng C."/>
            <person name="Hour A."/>
            <person name="Lee P."/>
            <person name="Lin S."/>
            <person name="Lin Y."/>
            <person name="Liou J."/>
            <person name="Liu S."/>
            <person name="Hsing Y."/>
            <person name="Raghuvanshi S."/>
            <person name="Mohanty A."/>
            <person name="Bharti A.K."/>
            <person name="Gaur A."/>
            <person name="Gupta V."/>
            <person name="Kumar D."/>
            <person name="Ravi V."/>
            <person name="Vij S."/>
            <person name="Kapur A."/>
            <person name="Khurana P."/>
            <person name="Khurana P."/>
            <person name="Khurana J.P."/>
            <person name="Tyagi A.K."/>
            <person name="Gaikwad K."/>
            <person name="Singh A."/>
            <person name="Dalal V."/>
            <person name="Srivastava S."/>
            <person name="Dixit A."/>
            <person name="Pal A.K."/>
            <person name="Ghazi I.A."/>
            <person name="Yadav M."/>
            <person name="Pandit A."/>
            <person name="Bhargava A."/>
            <person name="Sureshbabu K."/>
            <person name="Batra K."/>
            <person name="Sharma T.R."/>
            <person name="Mohapatra T."/>
            <person name="Singh N.K."/>
            <person name="Messing J."/>
            <person name="Nelson A.B."/>
            <person name="Fuks G."/>
            <person name="Kavchok S."/>
            <person name="Keizer G."/>
            <person name="Linton E."/>
            <person name="Llaca V."/>
            <person name="Song R."/>
            <person name="Tanyolac B."/>
            <person name="Young S."/>
            <person name="Ho-Il K."/>
            <person name="Hahn J.H."/>
            <person name="Sangsakoo G."/>
            <person name="Vanavichit A."/>
            <person name="de Mattos Luiz.A.T."/>
            <person name="Zimmer P.D."/>
            <person name="Malone G."/>
            <person name="Dellagostin O."/>
            <person name="de Oliveira A.C."/>
            <person name="Bevan M."/>
            <person name="Bancroft I."/>
            <person name="Minx P."/>
            <person name="Cordum H."/>
            <person name="Wilson R."/>
            <person name="Cheng Z."/>
            <person name="Jin W."/>
            <person name="Jiang J."/>
            <person name="Leong S.A."/>
            <person name="Iwama H."/>
            <person name="Gojobori T."/>
            <person name="Itoh T."/>
            <person name="Niimura Y."/>
            <person name="Fujii Y."/>
            <person name="Habara T."/>
            <person name="Sakai H."/>
            <person name="Sato Y."/>
            <person name="Wilson G."/>
            <person name="Kumar K."/>
            <person name="McCouch S."/>
            <person name="Juretic N."/>
            <person name="Hoen D."/>
            <person name="Wright S."/>
            <person name="Bruskiewich R."/>
            <person name="Bureau T."/>
            <person name="Miyao A."/>
            <person name="Hirochika H."/>
            <person name="Nishikawa T."/>
            <person name="Kadowaki K."/>
            <person name="Sugiura M."/>
            <person name="Burr B."/>
            <person name="Sasaki T."/>
        </authorList>
    </citation>
    <scope>NUCLEOTIDE SEQUENCE [LARGE SCALE GENOMIC DNA]</scope>
    <source>
        <strain evidence="4">cv. Nipponbare</strain>
    </source>
</reference>
<evidence type="ECO:0000313" key="4">
    <source>
        <dbReference type="Proteomes" id="UP000000763"/>
    </source>
</evidence>
<dbReference type="EMBL" id="AP003915">
    <property type="protein sequence ID" value="BAD30415.1"/>
    <property type="molecule type" value="Genomic_DNA"/>
</dbReference>
<keyword evidence="1" id="KW-0472">Membrane</keyword>